<dbReference type="PANTHER" id="PTHR31042">
    <property type="entry name" value="CORE-2/I-BRANCHING BETA-1,6-N-ACETYLGLUCOSAMINYLTRANSFERASE FAMILY PROTEIN-RELATED"/>
    <property type="match status" value="1"/>
</dbReference>
<dbReference type="PANTHER" id="PTHR31042:SF2">
    <property type="entry name" value="GLYCOSYLTRANSFERASE BC10"/>
    <property type="match status" value="1"/>
</dbReference>
<keyword evidence="3" id="KW-0808">Transferase</keyword>
<evidence type="ECO:0000256" key="5">
    <source>
        <dbReference type="ARBA" id="ARBA00023180"/>
    </source>
</evidence>
<name>A0AAP0NGE6_LIQFO</name>
<evidence type="ECO:0000313" key="6">
    <source>
        <dbReference type="EMBL" id="KAK9271721.1"/>
    </source>
</evidence>
<protein>
    <recommendedName>
        <fullName evidence="8">Core-2/I-branching beta-1,6-N-acetylglucosaminyltransferase family protein</fullName>
    </recommendedName>
</protein>
<proteinExistence type="predicted"/>
<dbReference type="Pfam" id="PF02485">
    <property type="entry name" value="Branch"/>
    <property type="match status" value="1"/>
</dbReference>
<reference evidence="6 7" key="1">
    <citation type="journal article" date="2024" name="Plant J.">
        <title>Genome sequences and population genomics reveal climatic adaptation and genomic divergence between two closely related sweetgum species.</title>
        <authorList>
            <person name="Xu W.Q."/>
            <person name="Ren C.Q."/>
            <person name="Zhang X.Y."/>
            <person name="Comes H.P."/>
            <person name="Liu X.H."/>
            <person name="Li Y.G."/>
            <person name="Kettle C.J."/>
            <person name="Jalonen R."/>
            <person name="Gaisberger H."/>
            <person name="Ma Y.Z."/>
            <person name="Qiu Y.X."/>
        </authorList>
    </citation>
    <scope>NUCLEOTIDE SEQUENCE [LARGE SCALE GENOMIC DNA]</scope>
    <source>
        <strain evidence="6">Hangzhou</strain>
    </source>
</reference>
<evidence type="ECO:0000256" key="3">
    <source>
        <dbReference type="ARBA" id="ARBA00022679"/>
    </source>
</evidence>
<keyword evidence="4" id="KW-0472">Membrane</keyword>
<gene>
    <name evidence="6" type="ORF">L1049_002084</name>
</gene>
<evidence type="ECO:0000256" key="1">
    <source>
        <dbReference type="ARBA" id="ARBA00004606"/>
    </source>
</evidence>
<evidence type="ECO:0000256" key="2">
    <source>
        <dbReference type="ARBA" id="ARBA00022676"/>
    </source>
</evidence>
<dbReference type="Proteomes" id="UP001415857">
    <property type="component" value="Unassembled WGS sequence"/>
</dbReference>
<keyword evidence="2" id="KW-0328">Glycosyltransferase</keyword>
<comment type="subcellular location">
    <subcellularLocation>
        <location evidence="1">Membrane</location>
        <topology evidence="1">Single-pass type II membrane protein</topology>
    </subcellularLocation>
</comment>
<organism evidence="6 7">
    <name type="scientific">Liquidambar formosana</name>
    <name type="common">Formosan gum</name>
    <dbReference type="NCBI Taxonomy" id="63359"/>
    <lineage>
        <taxon>Eukaryota</taxon>
        <taxon>Viridiplantae</taxon>
        <taxon>Streptophyta</taxon>
        <taxon>Embryophyta</taxon>
        <taxon>Tracheophyta</taxon>
        <taxon>Spermatophyta</taxon>
        <taxon>Magnoliopsida</taxon>
        <taxon>eudicotyledons</taxon>
        <taxon>Gunneridae</taxon>
        <taxon>Pentapetalae</taxon>
        <taxon>Saxifragales</taxon>
        <taxon>Altingiaceae</taxon>
        <taxon>Liquidambar</taxon>
    </lineage>
</organism>
<dbReference type="AlphaFoldDB" id="A0AAP0NGE6"/>
<sequence length="420" mass="47947">MLATFPQVMLEAETSIYLVPSKYQYPIKAKPREQLNGDQSPFSTYFPAIPPSLTGGVYVGGEDAGVLTGGVGVGGEDAGIFAGVDTQYSRILRLASLPSPFVQRPKIAFLFIARNRLPLDMVWDAFFQGERENKFSIFVHSRPGFLFNKATTRSVYFLNRQVNNSIQVDWGGASMIQAERILLEHALMDSLNERFVFLSDSCIPLYNFSYTYNYIMSTPTSFVDSFADTKEGRYNPKMDPIIPVIKWRKGSQWVVLTRKHAQVVVADDTVFPMFQQHCKRRSLPEFWRDHPIPVDASKEHNCIPDEHYVQTLLAQEGLEGEITRRGLTHTSWDLSSSKDRERRGWHPVTYKFSDATPELVQSIKDIDNIYYETEYRREWCSSKGKPSPCFLFARKFTRPAALRLLNMSVLGAFHGARSKF</sequence>
<dbReference type="InterPro" id="IPR044174">
    <property type="entry name" value="BC10-like"/>
</dbReference>
<keyword evidence="7" id="KW-1185">Reference proteome</keyword>
<evidence type="ECO:0000313" key="7">
    <source>
        <dbReference type="Proteomes" id="UP001415857"/>
    </source>
</evidence>
<keyword evidence="5" id="KW-0325">Glycoprotein</keyword>
<dbReference type="InterPro" id="IPR003406">
    <property type="entry name" value="Glyco_trans_14"/>
</dbReference>
<evidence type="ECO:0000256" key="4">
    <source>
        <dbReference type="ARBA" id="ARBA00023136"/>
    </source>
</evidence>
<dbReference type="GO" id="GO:0016020">
    <property type="term" value="C:membrane"/>
    <property type="evidence" value="ECO:0007669"/>
    <property type="project" value="UniProtKB-SubCell"/>
</dbReference>
<comment type="caution">
    <text evidence="6">The sequence shown here is derived from an EMBL/GenBank/DDBJ whole genome shotgun (WGS) entry which is preliminary data.</text>
</comment>
<accession>A0AAP0NGE6</accession>
<evidence type="ECO:0008006" key="8">
    <source>
        <dbReference type="Google" id="ProtNLM"/>
    </source>
</evidence>
<dbReference type="GO" id="GO:0016757">
    <property type="term" value="F:glycosyltransferase activity"/>
    <property type="evidence" value="ECO:0007669"/>
    <property type="project" value="UniProtKB-KW"/>
</dbReference>
<dbReference type="EMBL" id="JBBPBK010000013">
    <property type="protein sequence ID" value="KAK9271721.1"/>
    <property type="molecule type" value="Genomic_DNA"/>
</dbReference>